<dbReference type="EMBL" id="JAIWYP010000001">
    <property type="protein sequence ID" value="KAH3893215.1"/>
    <property type="molecule type" value="Genomic_DNA"/>
</dbReference>
<reference evidence="2" key="2">
    <citation type="submission" date="2020-11" db="EMBL/GenBank/DDBJ databases">
        <authorList>
            <person name="McCartney M.A."/>
            <person name="Auch B."/>
            <person name="Kono T."/>
            <person name="Mallez S."/>
            <person name="Becker A."/>
            <person name="Gohl D.M."/>
            <person name="Silverstein K.A.T."/>
            <person name="Koren S."/>
            <person name="Bechman K.B."/>
            <person name="Herman A."/>
            <person name="Abrahante J.E."/>
            <person name="Garbe J."/>
        </authorList>
    </citation>
    <scope>NUCLEOTIDE SEQUENCE</scope>
    <source>
        <strain evidence="2">Duluth1</strain>
        <tissue evidence="2">Whole animal</tissue>
    </source>
</reference>
<evidence type="ECO:0000313" key="3">
    <source>
        <dbReference type="Proteomes" id="UP000828390"/>
    </source>
</evidence>
<proteinExistence type="predicted"/>
<gene>
    <name evidence="2" type="ORF">DPMN_017358</name>
</gene>
<sequence>MDSLLEDSGDFLTTDTPGRCLSCSVNHLSKTDGHTFGHHHVNIKQCVNGHEQHTYSAFNFQSFLTLQKYHCTSLVTANSISDSKSAFEKDVDIFLANETAWERIKRTYNLEGEELIESTQQRRNITSGCSTIICATFAFNLYKGYLEGRGEFKNKYALVLFRSQGQAQRRRYNYIVKTSMGYGIKYTWKMARVFLPILVIQQLLEVYWNKTTPLSFIASVGSVGLMSSIGMDLHGMFARTLIGSALGAIGGLLWTGMSVMAGQTQEELNRQNVEKFLIFHQNMAEGKSLFVPEVKEEKDK</sequence>
<dbReference type="OrthoDB" id="5826189at2759"/>
<keyword evidence="1" id="KW-0472">Membrane</keyword>
<keyword evidence="1" id="KW-0812">Transmembrane</keyword>
<reference evidence="2" key="1">
    <citation type="journal article" date="2019" name="bioRxiv">
        <title>The Genome of the Zebra Mussel, Dreissena polymorpha: A Resource for Invasive Species Research.</title>
        <authorList>
            <person name="McCartney M.A."/>
            <person name="Auch B."/>
            <person name="Kono T."/>
            <person name="Mallez S."/>
            <person name="Zhang Y."/>
            <person name="Obille A."/>
            <person name="Becker A."/>
            <person name="Abrahante J.E."/>
            <person name="Garbe J."/>
            <person name="Badalamenti J.P."/>
            <person name="Herman A."/>
            <person name="Mangelson H."/>
            <person name="Liachko I."/>
            <person name="Sullivan S."/>
            <person name="Sone E.D."/>
            <person name="Koren S."/>
            <person name="Silverstein K.A.T."/>
            <person name="Beckman K.B."/>
            <person name="Gohl D.M."/>
        </authorList>
    </citation>
    <scope>NUCLEOTIDE SEQUENCE</scope>
    <source>
        <strain evidence="2">Duluth1</strain>
        <tissue evidence="2">Whole animal</tissue>
    </source>
</reference>
<protein>
    <submittedName>
        <fullName evidence="2">Uncharacterized protein</fullName>
    </submittedName>
</protein>
<evidence type="ECO:0000256" key="1">
    <source>
        <dbReference type="SAM" id="Phobius"/>
    </source>
</evidence>
<organism evidence="2 3">
    <name type="scientific">Dreissena polymorpha</name>
    <name type="common">Zebra mussel</name>
    <name type="synonym">Mytilus polymorpha</name>
    <dbReference type="NCBI Taxonomy" id="45954"/>
    <lineage>
        <taxon>Eukaryota</taxon>
        <taxon>Metazoa</taxon>
        <taxon>Spiralia</taxon>
        <taxon>Lophotrochozoa</taxon>
        <taxon>Mollusca</taxon>
        <taxon>Bivalvia</taxon>
        <taxon>Autobranchia</taxon>
        <taxon>Heteroconchia</taxon>
        <taxon>Euheterodonta</taxon>
        <taxon>Imparidentia</taxon>
        <taxon>Neoheterodontei</taxon>
        <taxon>Myida</taxon>
        <taxon>Dreissenoidea</taxon>
        <taxon>Dreissenidae</taxon>
        <taxon>Dreissena</taxon>
    </lineage>
</organism>
<feature type="transmembrane region" description="Helical" evidence="1">
    <location>
        <begin position="240"/>
        <end position="261"/>
    </location>
</feature>
<evidence type="ECO:0000313" key="2">
    <source>
        <dbReference type="EMBL" id="KAH3893215.1"/>
    </source>
</evidence>
<dbReference type="Proteomes" id="UP000828390">
    <property type="component" value="Unassembled WGS sequence"/>
</dbReference>
<keyword evidence="1" id="KW-1133">Transmembrane helix</keyword>
<accession>A0A9D4NF25</accession>
<keyword evidence="3" id="KW-1185">Reference proteome</keyword>
<name>A0A9D4NF25_DREPO</name>
<dbReference type="AlphaFoldDB" id="A0A9D4NF25"/>
<comment type="caution">
    <text evidence="2">The sequence shown here is derived from an EMBL/GenBank/DDBJ whole genome shotgun (WGS) entry which is preliminary data.</text>
</comment>